<dbReference type="PANTHER" id="PTHR30349:SF64">
    <property type="entry name" value="PROPHAGE INTEGRASE INTD-RELATED"/>
    <property type="match status" value="1"/>
</dbReference>
<evidence type="ECO:0000256" key="2">
    <source>
        <dbReference type="ARBA" id="ARBA00023125"/>
    </source>
</evidence>
<dbReference type="Pfam" id="PF13102">
    <property type="entry name" value="Phage_int_SAM_5"/>
    <property type="match status" value="1"/>
</dbReference>
<evidence type="ECO:0000313" key="8">
    <source>
        <dbReference type="Proteomes" id="UP000809273"/>
    </source>
</evidence>
<dbReference type="PROSITE" id="PS51900">
    <property type="entry name" value="CB"/>
    <property type="match status" value="1"/>
</dbReference>
<evidence type="ECO:0000256" key="3">
    <source>
        <dbReference type="ARBA" id="ARBA00023172"/>
    </source>
</evidence>
<accession>A0A9D8PRT6</accession>
<dbReference type="GO" id="GO:0003677">
    <property type="term" value="F:DNA binding"/>
    <property type="evidence" value="ECO:0007669"/>
    <property type="project" value="UniProtKB-UniRule"/>
</dbReference>
<evidence type="ECO:0000256" key="1">
    <source>
        <dbReference type="ARBA" id="ARBA00008857"/>
    </source>
</evidence>
<keyword evidence="3" id="KW-0233">DNA recombination</keyword>
<organism evidence="7 8">
    <name type="scientific">Candidatus Zymogenus saltonus</name>
    <dbReference type="NCBI Taxonomy" id="2844893"/>
    <lineage>
        <taxon>Bacteria</taxon>
        <taxon>Deltaproteobacteria</taxon>
        <taxon>Candidatus Zymogenia</taxon>
        <taxon>Candidatus Zymogeniales</taxon>
        <taxon>Candidatus Zymogenaceae</taxon>
        <taxon>Candidatus Zymogenus</taxon>
    </lineage>
</organism>
<sequence>MPKLKYNSTTFEHNGYWLRLFFYWERGRWHLEFRKGNLKKYQSLRKADEETAKTEFYRRKLELQKTGYLPEVFDTDLFSQFDIFLDWSRRRSQSKGTYKRHEQTLRRFADFIRNEKIDRITPKIYEKYIDHLRSKSLAPRTIDIHLTAIGKFITVIEKDLRIIPEGTYPRPRLLRVKKSKDPDYLTIEEIGSILDATKNSYLYDMIIFALNTGLRIGEIRCLRWEDIDLEAGHFRVQGYEMDGVKFEPKDHGVRKIKLNNDALDVLKRLEKMRIFSPWVFASRLGTPRSKDNLVRDLGIFYRRAGIEKKGKWHLLRRTFATHLLNAGTGIEAVSKLLGHSELQTTIDSYTSVVQEMDRAVDRLNFGR</sequence>
<protein>
    <submittedName>
        <fullName evidence="7">Site-specific integrase</fullName>
    </submittedName>
</protein>
<reference evidence="7" key="1">
    <citation type="journal article" date="2021" name="Environ. Microbiol.">
        <title>Genomic characterization of three novel Desulfobacterota classes expand the metabolic and phylogenetic diversity of the phylum.</title>
        <authorList>
            <person name="Murphy C.L."/>
            <person name="Biggerstaff J."/>
            <person name="Eichhorn A."/>
            <person name="Ewing E."/>
            <person name="Shahan R."/>
            <person name="Soriano D."/>
            <person name="Stewart S."/>
            <person name="VanMol K."/>
            <person name="Walker R."/>
            <person name="Walters P."/>
            <person name="Elshahed M.S."/>
            <person name="Youssef N.H."/>
        </authorList>
    </citation>
    <scope>NUCLEOTIDE SEQUENCE</scope>
    <source>
        <strain evidence="7">Zod_Metabat.24</strain>
    </source>
</reference>
<dbReference type="InterPro" id="IPR002104">
    <property type="entry name" value="Integrase_catalytic"/>
</dbReference>
<dbReference type="Proteomes" id="UP000809273">
    <property type="component" value="Unassembled WGS sequence"/>
</dbReference>
<dbReference type="AlphaFoldDB" id="A0A9D8PRT6"/>
<dbReference type="Gene3D" id="1.10.443.10">
    <property type="entry name" value="Intergrase catalytic core"/>
    <property type="match status" value="1"/>
</dbReference>
<evidence type="ECO:0000259" key="6">
    <source>
        <dbReference type="PROSITE" id="PS51900"/>
    </source>
</evidence>
<dbReference type="InterPro" id="IPR013762">
    <property type="entry name" value="Integrase-like_cat_sf"/>
</dbReference>
<dbReference type="PANTHER" id="PTHR30349">
    <property type="entry name" value="PHAGE INTEGRASE-RELATED"/>
    <property type="match status" value="1"/>
</dbReference>
<gene>
    <name evidence="7" type="ORF">JW984_14465</name>
</gene>
<evidence type="ECO:0000256" key="4">
    <source>
        <dbReference type="PROSITE-ProRule" id="PRU01248"/>
    </source>
</evidence>
<comment type="caution">
    <text evidence="7">The sequence shown here is derived from an EMBL/GenBank/DDBJ whole genome shotgun (WGS) entry which is preliminary data.</text>
</comment>
<dbReference type="InterPro" id="IPR010998">
    <property type="entry name" value="Integrase_recombinase_N"/>
</dbReference>
<name>A0A9D8PRT6_9DELT</name>
<feature type="domain" description="Tyr recombinase" evidence="5">
    <location>
        <begin position="180"/>
        <end position="362"/>
    </location>
</feature>
<proteinExistence type="inferred from homology"/>
<dbReference type="EMBL" id="JAFGIX010000078">
    <property type="protein sequence ID" value="MBN1574400.1"/>
    <property type="molecule type" value="Genomic_DNA"/>
</dbReference>
<evidence type="ECO:0000259" key="5">
    <source>
        <dbReference type="PROSITE" id="PS51898"/>
    </source>
</evidence>
<dbReference type="InterPro" id="IPR044068">
    <property type="entry name" value="CB"/>
</dbReference>
<comment type="similarity">
    <text evidence="1">Belongs to the 'phage' integrase family.</text>
</comment>
<dbReference type="InterPro" id="IPR011010">
    <property type="entry name" value="DNA_brk_join_enz"/>
</dbReference>
<dbReference type="PROSITE" id="PS51898">
    <property type="entry name" value="TYR_RECOMBINASE"/>
    <property type="match status" value="1"/>
</dbReference>
<dbReference type="CDD" id="cd01189">
    <property type="entry name" value="INT_ICEBs1_C_like"/>
    <property type="match status" value="1"/>
</dbReference>
<dbReference type="Gene3D" id="1.10.150.130">
    <property type="match status" value="1"/>
</dbReference>
<dbReference type="GO" id="GO:0015074">
    <property type="term" value="P:DNA integration"/>
    <property type="evidence" value="ECO:0007669"/>
    <property type="project" value="InterPro"/>
</dbReference>
<reference evidence="7" key="2">
    <citation type="submission" date="2021-01" db="EMBL/GenBank/DDBJ databases">
        <authorList>
            <person name="Hahn C.R."/>
            <person name="Youssef N.H."/>
            <person name="Elshahed M."/>
        </authorList>
    </citation>
    <scope>NUCLEOTIDE SEQUENCE</scope>
    <source>
        <strain evidence="7">Zod_Metabat.24</strain>
    </source>
</reference>
<dbReference type="GO" id="GO:0006310">
    <property type="term" value="P:DNA recombination"/>
    <property type="evidence" value="ECO:0007669"/>
    <property type="project" value="UniProtKB-KW"/>
</dbReference>
<keyword evidence="2 4" id="KW-0238">DNA-binding</keyword>
<dbReference type="Pfam" id="PF00589">
    <property type="entry name" value="Phage_integrase"/>
    <property type="match status" value="1"/>
</dbReference>
<feature type="domain" description="Core-binding (CB)" evidence="6">
    <location>
        <begin position="75"/>
        <end position="157"/>
    </location>
</feature>
<dbReference type="InterPro" id="IPR025269">
    <property type="entry name" value="SAM-like_dom"/>
</dbReference>
<dbReference type="SUPFAM" id="SSF56349">
    <property type="entry name" value="DNA breaking-rejoining enzymes"/>
    <property type="match status" value="1"/>
</dbReference>
<dbReference type="InterPro" id="IPR050090">
    <property type="entry name" value="Tyrosine_recombinase_XerCD"/>
</dbReference>
<evidence type="ECO:0000313" key="7">
    <source>
        <dbReference type="EMBL" id="MBN1574400.1"/>
    </source>
</evidence>